<dbReference type="PANTHER" id="PTHR43861">
    <property type="entry name" value="TRANS-ACONITATE 2-METHYLTRANSFERASE-RELATED"/>
    <property type="match status" value="1"/>
</dbReference>
<dbReference type="InterPro" id="IPR018773">
    <property type="entry name" value="MeTrfase_reg_dom_prd"/>
</dbReference>
<reference evidence="4 5" key="1">
    <citation type="submission" date="2020-08" db="EMBL/GenBank/DDBJ databases">
        <title>Genomic Encyclopedia of Type Strains, Phase IV (KMG-IV): sequencing the most valuable type-strain genomes for metagenomic binning, comparative biology and taxonomic classification.</title>
        <authorList>
            <person name="Goeker M."/>
        </authorList>
    </citation>
    <scope>NUCLEOTIDE SEQUENCE [LARGE SCALE GENOMIC DNA]</scope>
    <source>
        <strain evidence="4 5">DSM 28760</strain>
    </source>
</reference>
<organism evidence="4 5">
    <name type="scientific">Pseudochelatococcus contaminans</name>
    <dbReference type="NCBI Taxonomy" id="1538103"/>
    <lineage>
        <taxon>Bacteria</taxon>
        <taxon>Pseudomonadati</taxon>
        <taxon>Pseudomonadota</taxon>
        <taxon>Alphaproteobacteria</taxon>
        <taxon>Hyphomicrobiales</taxon>
        <taxon>Chelatococcaceae</taxon>
        <taxon>Pseudochelatococcus</taxon>
    </lineage>
</organism>
<dbReference type="CDD" id="cd02440">
    <property type="entry name" value="AdoMet_MTases"/>
    <property type="match status" value="1"/>
</dbReference>
<keyword evidence="1" id="KW-0175">Coiled coil</keyword>
<dbReference type="InterPro" id="IPR013217">
    <property type="entry name" value="Methyltransf_12"/>
</dbReference>
<keyword evidence="4" id="KW-0489">Methyltransferase</keyword>
<dbReference type="Pfam" id="PF08242">
    <property type="entry name" value="Methyltransf_12"/>
    <property type="match status" value="1"/>
</dbReference>
<protein>
    <submittedName>
        <fullName evidence="4">SAM-dependent methyltransferase</fullName>
    </submittedName>
</protein>
<feature type="coiled-coil region" evidence="1">
    <location>
        <begin position="473"/>
        <end position="507"/>
    </location>
</feature>
<dbReference type="InterPro" id="IPR029063">
    <property type="entry name" value="SAM-dependent_MTases_sf"/>
</dbReference>
<evidence type="ECO:0000259" key="3">
    <source>
        <dbReference type="Pfam" id="PF10119"/>
    </source>
</evidence>
<evidence type="ECO:0000259" key="2">
    <source>
        <dbReference type="Pfam" id="PF08242"/>
    </source>
</evidence>
<feature type="domain" description="Methyltransferase regulatory" evidence="3">
    <location>
        <begin position="219"/>
        <end position="301"/>
    </location>
</feature>
<dbReference type="Gene3D" id="3.40.50.150">
    <property type="entry name" value="Vaccinia Virus protein VP39"/>
    <property type="match status" value="1"/>
</dbReference>
<gene>
    <name evidence="4" type="ORF">FHS81_001164</name>
</gene>
<accession>A0A7W5Z3G2</accession>
<dbReference type="AlphaFoldDB" id="A0A7W5Z3G2"/>
<feature type="domain" description="Methyltransferase type 12" evidence="2">
    <location>
        <begin position="50"/>
        <end position="148"/>
    </location>
</feature>
<dbReference type="GO" id="GO:0032259">
    <property type="term" value="P:methylation"/>
    <property type="evidence" value="ECO:0007669"/>
    <property type="project" value="UniProtKB-KW"/>
</dbReference>
<evidence type="ECO:0000256" key="1">
    <source>
        <dbReference type="SAM" id="Coils"/>
    </source>
</evidence>
<sequence>MTDWNSGYVIDLGYTHGFYRELAPSILRFAALAKGISTSTSGDADTSYCELGCGQGFSANLLAAANPDFRFYATDFNPAQIAGARQLADAAGTKNIHFFDDSFAQFEARTDLPQFDIIALHGIYSWIAAEHRETIVRFIDKRLKPGGLVYISYNCLPGWAAAAPLRQLMYFHAKAASGPTGGKLEPALAFVEKMFAANARGLAAAGLRERFDNLKGQSRNYVAHEYFNDAWELFYHSEVAADLSSARCTFVGSSNLLEHVDAVNLTEPQQAILKETPDPVLRETLRDFMVSQQFRRDIFARGAVALSPGEAMESWLDTRFALIVREGSVSLTVKGALGEANLQEDVYRPVVDAFARQAASGKSAAISLRQLLAENPKVAELGWGRIQQAIIILAGAGYLHPCPVDAKNDGKRRESAKRFNLAVMDKARYTADLQALAAPVIGGGITIGRFQQLLLLALINNEKDPAGFVWRILQAQNQRLAKEGKALETEEDNIAELNRLYSDLQQSLPTLKTLGVI</sequence>
<comment type="caution">
    <text evidence="4">The sequence shown here is derived from an EMBL/GenBank/DDBJ whole genome shotgun (WGS) entry which is preliminary data.</text>
</comment>
<dbReference type="Proteomes" id="UP000537592">
    <property type="component" value="Unassembled WGS sequence"/>
</dbReference>
<dbReference type="RefSeq" id="WP_183751080.1">
    <property type="nucleotide sequence ID" value="NZ_JACICC010000002.1"/>
</dbReference>
<proteinExistence type="predicted"/>
<keyword evidence="4" id="KW-0808">Transferase</keyword>
<dbReference type="SUPFAM" id="SSF53335">
    <property type="entry name" value="S-adenosyl-L-methionine-dependent methyltransferases"/>
    <property type="match status" value="1"/>
</dbReference>
<dbReference type="GO" id="GO:0008168">
    <property type="term" value="F:methyltransferase activity"/>
    <property type="evidence" value="ECO:0007669"/>
    <property type="project" value="UniProtKB-KW"/>
</dbReference>
<dbReference type="EMBL" id="JACICC010000002">
    <property type="protein sequence ID" value="MBB3809094.1"/>
    <property type="molecule type" value="Genomic_DNA"/>
</dbReference>
<evidence type="ECO:0000313" key="4">
    <source>
        <dbReference type="EMBL" id="MBB3809094.1"/>
    </source>
</evidence>
<dbReference type="Pfam" id="PF10119">
    <property type="entry name" value="MethyTransf_Reg"/>
    <property type="match status" value="1"/>
</dbReference>
<name>A0A7W5Z3G2_9HYPH</name>
<evidence type="ECO:0000313" key="5">
    <source>
        <dbReference type="Proteomes" id="UP000537592"/>
    </source>
</evidence>
<keyword evidence="5" id="KW-1185">Reference proteome</keyword>